<evidence type="ECO:0000256" key="1">
    <source>
        <dbReference type="ARBA" id="ARBA00001033"/>
    </source>
</evidence>
<evidence type="ECO:0000256" key="5">
    <source>
        <dbReference type="ARBA" id="ARBA00022842"/>
    </source>
</evidence>
<comment type="cofactor">
    <cofactor evidence="2 6 7">
        <name>Mg(2+)</name>
        <dbReference type="ChEBI" id="CHEBI:18420"/>
    </cofactor>
</comment>
<dbReference type="Proteomes" id="UP000292373">
    <property type="component" value="Unassembled WGS sequence"/>
</dbReference>
<dbReference type="GO" id="GO:0006020">
    <property type="term" value="P:inositol metabolic process"/>
    <property type="evidence" value="ECO:0007669"/>
    <property type="project" value="TreeGrafter"/>
</dbReference>
<dbReference type="PROSITE" id="PS00629">
    <property type="entry name" value="IMP_1"/>
    <property type="match status" value="1"/>
</dbReference>
<feature type="binding site" evidence="6">
    <location>
        <position position="232"/>
    </location>
    <ligand>
        <name>Mg(2+)</name>
        <dbReference type="ChEBI" id="CHEBI:18420"/>
        <label>1</label>
        <note>catalytic</note>
    </ligand>
</feature>
<evidence type="ECO:0000256" key="4">
    <source>
        <dbReference type="ARBA" id="ARBA00022801"/>
    </source>
</evidence>
<evidence type="ECO:0000313" key="8">
    <source>
        <dbReference type="EMBL" id="TBT83092.1"/>
    </source>
</evidence>
<feature type="binding site" evidence="6">
    <location>
        <position position="78"/>
    </location>
    <ligand>
        <name>Mg(2+)</name>
        <dbReference type="ChEBI" id="CHEBI:18420"/>
        <label>1</label>
        <note>catalytic</note>
    </ligand>
</feature>
<dbReference type="EC" id="3.1.3.25" evidence="7"/>
<dbReference type="InterPro" id="IPR033942">
    <property type="entry name" value="IMPase"/>
</dbReference>
<organism evidence="8 9">
    <name type="scientific">Propioniciclava sinopodophylli</name>
    <dbReference type="NCBI Taxonomy" id="1837344"/>
    <lineage>
        <taxon>Bacteria</taxon>
        <taxon>Bacillati</taxon>
        <taxon>Actinomycetota</taxon>
        <taxon>Actinomycetes</taxon>
        <taxon>Propionibacteriales</taxon>
        <taxon>Propionibacteriaceae</taxon>
        <taxon>Propioniciclava</taxon>
    </lineage>
</organism>
<feature type="binding site" evidence="6">
    <location>
        <position position="97"/>
    </location>
    <ligand>
        <name>Mg(2+)</name>
        <dbReference type="ChEBI" id="CHEBI:18420"/>
        <label>1</label>
        <note>catalytic</note>
    </ligand>
</feature>
<dbReference type="OrthoDB" id="9772456at2"/>
<reference evidence="8 9" key="1">
    <citation type="submission" date="2019-01" db="EMBL/GenBank/DDBJ databases">
        <title>Lactibacter flavus gen. nov., sp. nov., a novel bacterium of the family Propionibacteriaceae isolated from raw milk and dairy products.</title>
        <authorList>
            <person name="Huptas C."/>
            <person name="Wenning M."/>
            <person name="Breitenwieser F."/>
            <person name="Doll E."/>
            <person name="Von Neubeck M."/>
            <person name="Busse H.-J."/>
            <person name="Scherer S."/>
        </authorList>
    </citation>
    <scope>NUCLEOTIDE SEQUENCE [LARGE SCALE GENOMIC DNA]</scope>
    <source>
        <strain evidence="8 9">KCTC 33808</strain>
    </source>
</reference>
<dbReference type="Gene3D" id="3.30.540.10">
    <property type="entry name" value="Fructose-1,6-Bisphosphatase, subunit A, domain 1"/>
    <property type="match status" value="1"/>
</dbReference>
<dbReference type="PANTHER" id="PTHR20854:SF4">
    <property type="entry name" value="INOSITOL-1-MONOPHOSPHATASE-RELATED"/>
    <property type="match status" value="1"/>
</dbReference>
<comment type="caution">
    <text evidence="8">The sequence shown here is derived from an EMBL/GenBank/DDBJ whole genome shotgun (WGS) entry which is preliminary data.</text>
</comment>
<dbReference type="InterPro" id="IPR000760">
    <property type="entry name" value="Inositol_monophosphatase-like"/>
</dbReference>
<dbReference type="Gene3D" id="3.40.190.80">
    <property type="match status" value="1"/>
</dbReference>
<feature type="binding site" evidence="6">
    <location>
        <position position="96"/>
    </location>
    <ligand>
        <name>Mg(2+)</name>
        <dbReference type="ChEBI" id="CHEBI:18420"/>
        <label>1</label>
        <note>catalytic</note>
    </ligand>
</feature>
<keyword evidence="9" id="KW-1185">Reference proteome</keyword>
<evidence type="ECO:0000256" key="6">
    <source>
        <dbReference type="PIRSR" id="PIRSR600760-2"/>
    </source>
</evidence>
<evidence type="ECO:0000256" key="3">
    <source>
        <dbReference type="ARBA" id="ARBA00022723"/>
    </source>
</evidence>
<dbReference type="RefSeq" id="WP_131169442.1">
    <property type="nucleotide sequence ID" value="NZ_SDMQ01000014.1"/>
</dbReference>
<sequence>MQNLRLPAPDELDALVAVATEVARACGLLVTQERPAHVEVAGTKTSPVDIVTEMDRRSEDLARRLLTDLRPDDGIVGEEGADRPGSSGITWLVDPIDGTVNYLYDNGEFAVSVAAVLGDAHVDGGFWPVAGAVFNPSNGELFTAQRGGGAFLERGGSRVALSASPAVDLAGSLVGTGFAYDAGVRARQGVAVARLLPLVRDIRRHGAASLDLCAVAAGRLDAYYEAGLNPWDHAAAWIVVEEAGLVVRGARGGPPVRELTLAGRPDILDALEAIVSA</sequence>
<proteinExistence type="inferred from homology"/>
<dbReference type="Pfam" id="PF00459">
    <property type="entry name" value="Inositol_P"/>
    <property type="match status" value="1"/>
</dbReference>
<keyword evidence="4 7" id="KW-0378">Hydrolase</keyword>
<protein>
    <recommendedName>
        <fullName evidence="7">Inositol-1-monophosphatase</fullName>
        <ecNumber evidence="7">3.1.3.25</ecNumber>
    </recommendedName>
</protein>
<dbReference type="AlphaFoldDB" id="A0A4Q9KCX5"/>
<evidence type="ECO:0000256" key="2">
    <source>
        <dbReference type="ARBA" id="ARBA00001946"/>
    </source>
</evidence>
<dbReference type="InterPro" id="IPR020583">
    <property type="entry name" value="Inositol_monoP_metal-BS"/>
</dbReference>
<accession>A0A4Q9KCX5</accession>
<dbReference type="GO" id="GO:0007165">
    <property type="term" value="P:signal transduction"/>
    <property type="evidence" value="ECO:0007669"/>
    <property type="project" value="TreeGrafter"/>
</dbReference>
<dbReference type="PANTHER" id="PTHR20854">
    <property type="entry name" value="INOSITOL MONOPHOSPHATASE"/>
    <property type="match status" value="1"/>
</dbReference>
<dbReference type="GO" id="GO:0046872">
    <property type="term" value="F:metal ion binding"/>
    <property type="evidence" value="ECO:0007669"/>
    <property type="project" value="UniProtKB-KW"/>
</dbReference>
<dbReference type="GO" id="GO:0008934">
    <property type="term" value="F:inositol monophosphate 1-phosphatase activity"/>
    <property type="evidence" value="ECO:0007669"/>
    <property type="project" value="InterPro"/>
</dbReference>
<evidence type="ECO:0000313" key="9">
    <source>
        <dbReference type="Proteomes" id="UP000292373"/>
    </source>
</evidence>
<feature type="binding site" evidence="6">
    <location>
        <position position="94"/>
    </location>
    <ligand>
        <name>Mg(2+)</name>
        <dbReference type="ChEBI" id="CHEBI:18420"/>
        <label>1</label>
        <note>catalytic</note>
    </ligand>
</feature>
<comment type="similarity">
    <text evidence="7">Belongs to the inositol monophosphatase superfamily.</text>
</comment>
<name>A0A4Q9KCX5_9ACTN</name>
<dbReference type="PRINTS" id="PR00377">
    <property type="entry name" value="IMPHPHTASES"/>
</dbReference>
<keyword evidence="5 6" id="KW-0460">Magnesium</keyword>
<comment type="catalytic activity">
    <reaction evidence="1 7">
        <text>a myo-inositol phosphate + H2O = myo-inositol + phosphate</text>
        <dbReference type="Rhea" id="RHEA:24056"/>
        <dbReference type="ChEBI" id="CHEBI:15377"/>
        <dbReference type="ChEBI" id="CHEBI:17268"/>
        <dbReference type="ChEBI" id="CHEBI:43474"/>
        <dbReference type="ChEBI" id="CHEBI:84139"/>
        <dbReference type="EC" id="3.1.3.25"/>
    </reaction>
</comment>
<dbReference type="EMBL" id="SDMQ01000014">
    <property type="protein sequence ID" value="TBT83092.1"/>
    <property type="molecule type" value="Genomic_DNA"/>
</dbReference>
<keyword evidence="3 6" id="KW-0479">Metal-binding</keyword>
<evidence type="ECO:0000256" key="7">
    <source>
        <dbReference type="RuleBase" id="RU364068"/>
    </source>
</evidence>
<dbReference type="CDD" id="cd01639">
    <property type="entry name" value="IMPase"/>
    <property type="match status" value="1"/>
</dbReference>
<gene>
    <name evidence="8" type="ORF">ET989_12365</name>
</gene>
<dbReference type="SUPFAM" id="SSF56655">
    <property type="entry name" value="Carbohydrate phosphatase"/>
    <property type="match status" value="1"/>
</dbReference>